<organism evidence="13 14">
    <name type="scientific">Parasponia andersonii</name>
    <name type="common">Sponia andersonii</name>
    <dbReference type="NCBI Taxonomy" id="3476"/>
    <lineage>
        <taxon>Eukaryota</taxon>
        <taxon>Viridiplantae</taxon>
        <taxon>Streptophyta</taxon>
        <taxon>Embryophyta</taxon>
        <taxon>Tracheophyta</taxon>
        <taxon>Spermatophyta</taxon>
        <taxon>Magnoliopsida</taxon>
        <taxon>eudicotyledons</taxon>
        <taxon>Gunneridae</taxon>
        <taxon>Pentapetalae</taxon>
        <taxon>rosids</taxon>
        <taxon>fabids</taxon>
        <taxon>Rosales</taxon>
        <taxon>Cannabaceae</taxon>
        <taxon>Parasponia</taxon>
    </lineage>
</organism>
<evidence type="ECO:0000256" key="8">
    <source>
        <dbReference type="ARBA" id="ARBA00022989"/>
    </source>
</evidence>
<keyword evidence="14" id="KW-1185">Reference proteome</keyword>
<evidence type="ECO:0000256" key="1">
    <source>
        <dbReference type="ARBA" id="ARBA00004251"/>
    </source>
</evidence>
<evidence type="ECO:0000256" key="12">
    <source>
        <dbReference type="SAM" id="Phobius"/>
    </source>
</evidence>
<dbReference type="Gene3D" id="3.80.10.10">
    <property type="entry name" value="Ribonuclease Inhibitor"/>
    <property type="match status" value="1"/>
</dbReference>
<dbReference type="STRING" id="3476.A0A2P5DLY6"/>
<reference evidence="14" key="1">
    <citation type="submission" date="2016-06" db="EMBL/GenBank/DDBJ databases">
        <title>Parallel loss of symbiosis genes in relatives of nitrogen-fixing non-legume Parasponia.</title>
        <authorList>
            <person name="Van Velzen R."/>
            <person name="Holmer R."/>
            <person name="Bu F."/>
            <person name="Rutten L."/>
            <person name="Van Zeijl A."/>
            <person name="Liu W."/>
            <person name="Santuari L."/>
            <person name="Cao Q."/>
            <person name="Sharma T."/>
            <person name="Shen D."/>
            <person name="Roswanjaya Y."/>
            <person name="Wardhani T."/>
            <person name="Kalhor M.S."/>
            <person name="Jansen J."/>
            <person name="Van den Hoogen J."/>
            <person name="Gungor B."/>
            <person name="Hartog M."/>
            <person name="Hontelez J."/>
            <person name="Verver J."/>
            <person name="Yang W.-C."/>
            <person name="Schijlen E."/>
            <person name="Repin R."/>
            <person name="Schilthuizen M."/>
            <person name="Schranz E."/>
            <person name="Heidstra R."/>
            <person name="Miyata K."/>
            <person name="Fedorova E."/>
            <person name="Kohlen W."/>
            <person name="Bisseling T."/>
            <person name="Smit S."/>
            <person name="Geurts R."/>
        </authorList>
    </citation>
    <scope>NUCLEOTIDE SEQUENCE [LARGE SCALE GENOMIC DNA]</scope>
    <source>
        <strain evidence="14">cv. WU1-14</strain>
    </source>
</reference>
<evidence type="ECO:0000256" key="10">
    <source>
        <dbReference type="ARBA" id="ARBA00023170"/>
    </source>
</evidence>
<keyword evidence="5 12" id="KW-0812">Transmembrane</keyword>
<dbReference type="FunFam" id="3.80.10.10:FF:000041">
    <property type="entry name" value="LRR receptor-like serine/threonine-protein kinase ERECTA"/>
    <property type="match status" value="1"/>
</dbReference>
<comment type="subcellular location">
    <subcellularLocation>
        <location evidence="1">Cell membrane</location>
        <topology evidence="1">Single-pass type I membrane protein</topology>
    </subcellularLocation>
</comment>
<keyword evidence="4" id="KW-0433">Leucine-rich repeat</keyword>
<keyword evidence="6" id="KW-0732">Signal</keyword>
<dbReference type="InterPro" id="IPR003591">
    <property type="entry name" value="Leu-rich_rpt_typical-subtyp"/>
</dbReference>
<dbReference type="PANTHER" id="PTHR48063:SF16">
    <property type="entry name" value="LRR RECEPTOR-LIKE SERINE_THREONINE-PROTEIN KINASE GSO1"/>
    <property type="match status" value="1"/>
</dbReference>
<dbReference type="OrthoDB" id="1719097at2759"/>
<keyword evidence="3" id="KW-1003">Cell membrane</keyword>
<gene>
    <name evidence="13" type="ORF">PanWU01x14_051160</name>
</gene>
<dbReference type="InterPro" id="IPR032675">
    <property type="entry name" value="LRR_dom_sf"/>
</dbReference>
<dbReference type="AlphaFoldDB" id="A0A2P5DLY6"/>
<evidence type="ECO:0000256" key="11">
    <source>
        <dbReference type="ARBA" id="ARBA00023180"/>
    </source>
</evidence>
<dbReference type="SMART" id="SM00369">
    <property type="entry name" value="LRR_TYP"/>
    <property type="match status" value="3"/>
</dbReference>
<sequence>MSTLETLDLESNMLVGRIPRWIGEGFEKLRILSLRSNAFFGELPSTLSNLSSLQVLDLADNQLTGTIPARFGDFKKMTQVQNVFEHLLYGRIDGGSMHYEDNMVVNMKGQLLRYSKTLSLVVSLDLSRNNLSGDFPVELTKLLGLLVLNLSGNHIRGYIPFNISKLGQLLSLDLSSNELSGSIPESLSSLSFLGLLNLSKNELSGKIPYTGHMTTFEASSFAGNLGLCGGPLDVRCPDEDNNDDDDSNKERISEENFIDNWFYLSVGLGFAVGLLVPFLLMAVRKSWSHAYFGLVEKVSEQCGC</sequence>
<evidence type="ECO:0000313" key="14">
    <source>
        <dbReference type="Proteomes" id="UP000237105"/>
    </source>
</evidence>
<dbReference type="PANTHER" id="PTHR48063">
    <property type="entry name" value="LRR RECEPTOR-LIKE KINASE"/>
    <property type="match status" value="1"/>
</dbReference>
<dbReference type="PRINTS" id="PR00019">
    <property type="entry name" value="LEURICHRPT"/>
</dbReference>
<comment type="similarity">
    <text evidence="2">Belongs to the RLP family.</text>
</comment>
<dbReference type="SUPFAM" id="SSF52058">
    <property type="entry name" value="L domain-like"/>
    <property type="match status" value="1"/>
</dbReference>
<dbReference type="InterPro" id="IPR001611">
    <property type="entry name" value="Leu-rich_rpt"/>
</dbReference>
<keyword evidence="8 12" id="KW-1133">Transmembrane helix</keyword>
<dbReference type="Pfam" id="PF00560">
    <property type="entry name" value="LRR_1"/>
    <property type="match status" value="6"/>
</dbReference>
<evidence type="ECO:0000256" key="6">
    <source>
        <dbReference type="ARBA" id="ARBA00022729"/>
    </source>
</evidence>
<comment type="caution">
    <text evidence="13">The sequence shown here is derived from an EMBL/GenBank/DDBJ whole genome shotgun (WGS) entry which is preliminary data.</text>
</comment>
<feature type="transmembrane region" description="Helical" evidence="12">
    <location>
        <begin position="261"/>
        <end position="283"/>
    </location>
</feature>
<keyword evidence="9 12" id="KW-0472">Membrane</keyword>
<evidence type="ECO:0000256" key="7">
    <source>
        <dbReference type="ARBA" id="ARBA00022737"/>
    </source>
</evidence>
<name>A0A2P5DLY6_PARAD</name>
<evidence type="ECO:0000313" key="13">
    <source>
        <dbReference type="EMBL" id="PON74284.1"/>
    </source>
</evidence>
<evidence type="ECO:0000256" key="3">
    <source>
        <dbReference type="ARBA" id="ARBA00022475"/>
    </source>
</evidence>
<dbReference type="GO" id="GO:0005886">
    <property type="term" value="C:plasma membrane"/>
    <property type="evidence" value="ECO:0007669"/>
    <property type="project" value="UniProtKB-SubCell"/>
</dbReference>
<evidence type="ECO:0000256" key="9">
    <source>
        <dbReference type="ARBA" id="ARBA00023136"/>
    </source>
</evidence>
<evidence type="ECO:0000256" key="5">
    <source>
        <dbReference type="ARBA" id="ARBA00022692"/>
    </source>
</evidence>
<evidence type="ECO:0000256" key="4">
    <source>
        <dbReference type="ARBA" id="ARBA00022614"/>
    </source>
</evidence>
<dbReference type="InterPro" id="IPR046956">
    <property type="entry name" value="RLP23-like"/>
</dbReference>
<accession>A0A2P5DLY6</accession>
<proteinExistence type="inferred from homology"/>
<keyword evidence="11" id="KW-0325">Glycoprotein</keyword>
<keyword evidence="10" id="KW-0675">Receptor</keyword>
<keyword evidence="7" id="KW-0677">Repeat</keyword>
<dbReference type="EMBL" id="JXTB01000029">
    <property type="protein sequence ID" value="PON74284.1"/>
    <property type="molecule type" value="Genomic_DNA"/>
</dbReference>
<dbReference type="FunFam" id="3.80.10.10:FF:000111">
    <property type="entry name" value="LRR receptor-like serine/threonine-protein kinase ERECTA"/>
    <property type="match status" value="1"/>
</dbReference>
<protein>
    <submittedName>
        <fullName evidence="13">LRR domain containing protein</fullName>
    </submittedName>
</protein>
<dbReference type="Proteomes" id="UP000237105">
    <property type="component" value="Unassembled WGS sequence"/>
</dbReference>
<evidence type="ECO:0000256" key="2">
    <source>
        <dbReference type="ARBA" id="ARBA00009592"/>
    </source>
</evidence>